<evidence type="ECO:0000313" key="2">
    <source>
        <dbReference type="EMBL" id="KAK9979889.1"/>
    </source>
</evidence>
<dbReference type="Pfam" id="PF25273">
    <property type="entry name" value="DUF7869"/>
    <property type="match status" value="1"/>
</dbReference>
<sequence length="412" mass="47000">MLPGRQPGHKDWHVKLLPTHVSKASVWRLYVKSAKELGERAVCKTSFKALWNRLLPHIKSCRLRTDLCWQCQSNNEQLIQSANLPDDRKSEAVKKQQDHLSLVQKERAVYNNMTAACRKICSGSNLSFGPSLPASKKIRMHYSFDFAQQLHFPSNPLQPGPMYFLTPRKCGLFGVSCEGLQKQVNYLIDEGMSSTKGSNEVISYMHNFFSNFGVGVGETEVDLHCDNCSGQNKNNFMLWYLAWQVGHKLHDKIEIHFLIADTKFSPDCGFGLIKQAYMKTRVNTLADTAELVGMAEGKVLVQTFDWQQHLTHHFRRLPQIKSYQHFSFDAKRPGVVLAKTHRDAQPVEYQLLRDGADLSPIDGLPVLAPPGLNIDRQTYLYEKIRPFCADKARDITCPVPRVTTQKRPQKRM</sequence>
<feature type="domain" description="DUF7869" evidence="1">
    <location>
        <begin position="174"/>
        <end position="340"/>
    </location>
</feature>
<dbReference type="PANTHER" id="PTHR34415:SF1">
    <property type="entry name" value="INTEGRASE CATALYTIC DOMAIN-CONTAINING PROTEIN"/>
    <property type="match status" value="1"/>
</dbReference>
<accession>A0AAW2B4M9</accession>
<evidence type="ECO:0000313" key="3">
    <source>
        <dbReference type="Proteomes" id="UP001479290"/>
    </source>
</evidence>
<dbReference type="PANTHER" id="PTHR34415">
    <property type="entry name" value="INTEGRASE CATALYTIC DOMAIN-CONTAINING PROTEIN"/>
    <property type="match status" value="1"/>
</dbReference>
<dbReference type="AlphaFoldDB" id="A0AAW2B4M9"/>
<dbReference type="EMBL" id="JAWDJR010000002">
    <property type="protein sequence ID" value="KAK9979889.1"/>
    <property type="molecule type" value="Genomic_DNA"/>
</dbReference>
<keyword evidence="3" id="KW-1185">Reference proteome</keyword>
<reference evidence="2 3" key="1">
    <citation type="submission" date="2024-05" db="EMBL/GenBank/DDBJ databases">
        <title>A high-quality chromosomal-level genome assembly of Topmouth culter (Culter alburnus).</title>
        <authorList>
            <person name="Zhao H."/>
        </authorList>
    </citation>
    <scope>NUCLEOTIDE SEQUENCE [LARGE SCALE GENOMIC DNA]</scope>
    <source>
        <strain evidence="2">CATC2023</strain>
        <tissue evidence="2">Muscle</tissue>
    </source>
</reference>
<dbReference type="Proteomes" id="UP001479290">
    <property type="component" value="Unassembled WGS sequence"/>
</dbReference>
<proteinExistence type="predicted"/>
<protein>
    <recommendedName>
        <fullName evidence="1">DUF7869 domain-containing protein</fullName>
    </recommendedName>
</protein>
<organism evidence="2 3">
    <name type="scientific">Culter alburnus</name>
    <name type="common">Topmouth culter</name>
    <dbReference type="NCBI Taxonomy" id="194366"/>
    <lineage>
        <taxon>Eukaryota</taxon>
        <taxon>Metazoa</taxon>
        <taxon>Chordata</taxon>
        <taxon>Craniata</taxon>
        <taxon>Vertebrata</taxon>
        <taxon>Euteleostomi</taxon>
        <taxon>Actinopterygii</taxon>
        <taxon>Neopterygii</taxon>
        <taxon>Teleostei</taxon>
        <taxon>Ostariophysi</taxon>
        <taxon>Cypriniformes</taxon>
        <taxon>Xenocyprididae</taxon>
        <taxon>Xenocypridinae</taxon>
        <taxon>Culter</taxon>
    </lineage>
</organism>
<comment type="caution">
    <text evidence="2">The sequence shown here is derived from an EMBL/GenBank/DDBJ whole genome shotgun (WGS) entry which is preliminary data.</text>
</comment>
<dbReference type="InterPro" id="IPR057191">
    <property type="entry name" value="DUF7869"/>
</dbReference>
<gene>
    <name evidence="2" type="ORF">ABG768_013297</name>
</gene>
<name>A0AAW2B4M9_CULAL</name>
<evidence type="ECO:0000259" key="1">
    <source>
        <dbReference type="Pfam" id="PF25273"/>
    </source>
</evidence>